<reference evidence="7" key="1">
    <citation type="submission" date="2015-12" db="EMBL/GenBank/DDBJ databases">
        <authorList>
            <person name="Lima A."/>
            <person name="Farahani Zayas N."/>
            <person name="Castro Da Silva M.A."/>
            <person name="Cabral A."/>
            <person name="Pessatti M.L."/>
        </authorList>
    </citation>
    <scope>NUCLEOTIDE SEQUENCE [LARGE SCALE GENOMIC DNA]</scope>
    <source>
        <strain evidence="7">LAMA 842</strain>
    </source>
</reference>
<dbReference type="AlphaFoldDB" id="A0A137S1Z1"/>
<evidence type="ECO:0000256" key="2">
    <source>
        <dbReference type="ARBA" id="ARBA00022679"/>
    </source>
</evidence>
<evidence type="ECO:0000256" key="1">
    <source>
        <dbReference type="ARBA" id="ARBA00010164"/>
    </source>
</evidence>
<dbReference type="InterPro" id="IPR012893">
    <property type="entry name" value="HipA-like_C"/>
</dbReference>
<dbReference type="InterPro" id="IPR052028">
    <property type="entry name" value="HipA_Ser/Thr_kinase"/>
</dbReference>
<dbReference type="PANTHER" id="PTHR37419">
    <property type="entry name" value="SERINE/THREONINE-PROTEIN KINASE TOXIN HIPA"/>
    <property type="match status" value="1"/>
</dbReference>
<evidence type="ECO:0000313" key="6">
    <source>
        <dbReference type="EMBL" id="KXO06438.1"/>
    </source>
</evidence>
<dbReference type="GO" id="GO:0005829">
    <property type="term" value="C:cytosol"/>
    <property type="evidence" value="ECO:0007669"/>
    <property type="project" value="TreeGrafter"/>
</dbReference>
<evidence type="ECO:0000259" key="5">
    <source>
        <dbReference type="Pfam" id="PF13657"/>
    </source>
</evidence>
<evidence type="ECO:0000256" key="3">
    <source>
        <dbReference type="ARBA" id="ARBA00022777"/>
    </source>
</evidence>
<evidence type="ECO:0008006" key="8">
    <source>
        <dbReference type="Google" id="ProtNLM"/>
    </source>
</evidence>
<keyword evidence="3" id="KW-0418">Kinase</keyword>
<dbReference type="RefSeq" id="WP_061333753.1">
    <property type="nucleotide sequence ID" value="NZ_LOCO01000035.1"/>
</dbReference>
<feature type="domain" description="HipA N-terminal subdomain 1" evidence="5">
    <location>
        <begin position="8"/>
        <end position="104"/>
    </location>
</feature>
<name>A0A137S1Z1_9GAMM</name>
<dbReference type="InterPro" id="IPR017508">
    <property type="entry name" value="HipA_N1"/>
</dbReference>
<evidence type="ECO:0000313" key="7">
    <source>
        <dbReference type="Proteomes" id="UP000070282"/>
    </source>
</evidence>
<gene>
    <name evidence="6" type="ORF">J122_3974</name>
</gene>
<proteinExistence type="inferred from homology"/>
<keyword evidence="7" id="KW-1185">Reference proteome</keyword>
<sequence>MTSVRRARVEVSGSVVGDLSSPERPEPSVFVYREGVPEQSAVSVTMPVSEASYAFDGVHPIFAQNLPEGYLGDIIRKHVAKLYGSGDLTVLATLGRHQVGRVVVTADDFAGMGDEHQGESLGGLLAAKDDSLFEELVEKYALRSGVSGVQPKVLVPASISEKSTLRTEGYIVKTWGDDYPHLAANEYFCMTVAREFGLPVPDFYLSDNGRLFVMSRFDRRPDGSWLGFEDACVLQGLLPEDKYSGSYEKLAKTLSLFLSPQHRREGLRWLFRSVLLSWAVRNGDAHLKNFGLLYCEPFGERWLAPTYDIVSTTPYLKRDVPALTLAGRKVWWPLSYLKNFARQSCGLTTAEVSTDLELLAQKLTEIADQIDSYTTKTPAFTQVGTTMSQTFRASSHEITFGVRPQDI</sequence>
<dbReference type="PATRIC" id="fig|1306954.6.peg.2810"/>
<organism evidence="6 7">
    <name type="scientific">Marinobacter excellens LAMA 842</name>
    <dbReference type="NCBI Taxonomy" id="1306954"/>
    <lineage>
        <taxon>Bacteria</taxon>
        <taxon>Pseudomonadati</taxon>
        <taxon>Pseudomonadota</taxon>
        <taxon>Gammaproteobacteria</taxon>
        <taxon>Pseudomonadales</taxon>
        <taxon>Marinobacteraceae</taxon>
        <taxon>Marinobacter</taxon>
    </lineage>
</organism>
<dbReference type="EMBL" id="LOCO01000035">
    <property type="protein sequence ID" value="KXO06438.1"/>
    <property type="molecule type" value="Genomic_DNA"/>
</dbReference>
<dbReference type="PANTHER" id="PTHR37419:SF1">
    <property type="entry name" value="SERINE_THREONINE-PROTEIN KINASE TOXIN HIPA"/>
    <property type="match status" value="1"/>
</dbReference>
<dbReference type="GO" id="GO:0004674">
    <property type="term" value="F:protein serine/threonine kinase activity"/>
    <property type="evidence" value="ECO:0007669"/>
    <property type="project" value="TreeGrafter"/>
</dbReference>
<dbReference type="Pfam" id="PF07804">
    <property type="entry name" value="HipA_C"/>
    <property type="match status" value="1"/>
</dbReference>
<comment type="similarity">
    <text evidence="1">Belongs to the HipA Ser/Thr kinase family.</text>
</comment>
<accession>A0A137S1Z1</accession>
<comment type="caution">
    <text evidence="6">The sequence shown here is derived from an EMBL/GenBank/DDBJ whole genome shotgun (WGS) entry which is preliminary data.</text>
</comment>
<dbReference type="Pfam" id="PF13657">
    <property type="entry name" value="Couple_hipA"/>
    <property type="match status" value="1"/>
</dbReference>
<evidence type="ECO:0000259" key="4">
    <source>
        <dbReference type="Pfam" id="PF07804"/>
    </source>
</evidence>
<keyword evidence="2" id="KW-0808">Transferase</keyword>
<feature type="domain" description="HipA-like C-terminal" evidence="4">
    <location>
        <begin position="145"/>
        <end position="354"/>
    </location>
</feature>
<dbReference type="Proteomes" id="UP000070282">
    <property type="component" value="Unassembled WGS sequence"/>
</dbReference>
<protein>
    <recommendedName>
        <fullName evidence="8">HipA protein</fullName>
    </recommendedName>
</protein>